<gene>
    <name evidence="8" type="ORF">MKW94_026533</name>
</gene>
<feature type="transmembrane region" description="Helical" evidence="6">
    <location>
        <begin position="170"/>
        <end position="190"/>
    </location>
</feature>
<feature type="transmembrane region" description="Helical" evidence="6">
    <location>
        <begin position="415"/>
        <end position="435"/>
    </location>
</feature>
<evidence type="ECO:0000256" key="5">
    <source>
        <dbReference type="ARBA" id="ARBA00023136"/>
    </source>
</evidence>
<accession>A0AA41SDN5</accession>
<feature type="domain" description="Amino acid transporter transmembrane" evidence="7">
    <location>
        <begin position="51"/>
        <end position="437"/>
    </location>
</feature>
<evidence type="ECO:0000313" key="8">
    <source>
        <dbReference type="EMBL" id="MCL7034906.1"/>
    </source>
</evidence>
<comment type="subcellular location">
    <subcellularLocation>
        <location evidence="1">Membrane</location>
        <topology evidence="1">Multi-pass membrane protein</topology>
    </subcellularLocation>
</comment>
<sequence length="447" mass="48590">MSYEIEVVCENPGKHLPPIPLEADKGGSAASLQPLPTTLEEDNPKVKIAGKSSFLGSVINMSAILIGLGQLSTPYALEKGGWASAFLLVGFGVLCAYTSHLLGRCLEKKTGLTNYSDIGRSAFGSKGKMITSIFVYLEVIMALVSFTIAINDNLGILFRGKYPNISWKHHLSTSQIFTIIAVVIALPTVWFKDLSRISFLSTIGIICSLLIYISVVFVTLSGGVKADKHIPVLQLNNFPAISGLYIFSFSTHVVFPDIYKSMKDPSRFSKVSALSFTIVTIFYTTIAFMGAKLYGSSLTSQITLNLPQHLVMTKIALWATVIAPTTKYAFALVPLASQLYDKRLPSSMSSATRLVIRGLIGSIFLIIVLVLALTIPYFEQVLGLTGSLVSMAISIIFPCAFYTKIFWAQISKKQLVLNATLVLFASLIGVFGVVASSQSLVKRIMHK</sequence>
<feature type="transmembrane region" description="Helical" evidence="6">
    <location>
        <begin position="354"/>
        <end position="375"/>
    </location>
</feature>
<organism evidence="8 9">
    <name type="scientific">Papaver nudicaule</name>
    <name type="common">Iceland poppy</name>
    <dbReference type="NCBI Taxonomy" id="74823"/>
    <lineage>
        <taxon>Eukaryota</taxon>
        <taxon>Viridiplantae</taxon>
        <taxon>Streptophyta</taxon>
        <taxon>Embryophyta</taxon>
        <taxon>Tracheophyta</taxon>
        <taxon>Spermatophyta</taxon>
        <taxon>Magnoliopsida</taxon>
        <taxon>Ranunculales</taxon>
        <taxon>Papaveraceae</taxon>
        <taxon>Papaveroideae</taxon>
        <taxon>Papaver</taxon>
    </lineage>
</organism>
<feature type="transmembrane region" description="Helical" evidence="6">
    <location>
        <begin position="381"/>
        <end position="403"/>
    </location>
</feature>
<dbReference type="EMBL" id="JAJJMA010151242">
    <property type="protein sequence ID" value="MCL7034906.1"/>
    <property type="molecule type" value="Genomic_DNA"/>
</dbReference>
<reference evidence="8" key="1">
    <citation type="submission" date="2022-03" db="EMBL/GenBank/DDBJ databases">
        <title>A functionally conserved STORR gene fusion in Papaver species that diverged 16.8 million years ago.</title>
        <authorList>
            <person name="Catania T."/>
        </authorList>
    </citation>
    <scope>NUCLEOTIDE SEQUENCE</scope>
    <source>
        <strain evidence="8">S-191538</strain>
    </source>
</reference>
<feature type="transmembrane region" description="Helical" evidence="6">
    <location>
        <begin position="197"/>
        <end position="220"/>
    </location>
</feature>
<feature type="transmembrane region" description="Helical" evidence="6">
    <location>
        <begin position="130"/>
        <end position="150"/>
    </location>
</feature>
<feature type="transmembrane region" description="Helical" evidence="6">
    <location>
        <begin position="240"/>
        <end position="259"/>
    </location>
</feature>
<evidence type="ECO:0000259" key="7">
    <source>
        <dbReference type="Pfam" id="PF01490"/>
    </source>
</evidence>
<keyword evidence="2 6" id="KW-0812">Transmembrane</keyword>
<proteinExistence type="predicted"/>
<feature type="transmembrane region" description="Helical" evidence="6">
    <location>
        <begin position="54"/>
        <end position="76"/>
    </location>
</feature>
<name>A0AA41SDN5_PAPNU</name>
<dbReference type="AlphaFoldDB" id="A0AA41SDN5"/>
<feature type="transmembrane region" description="Helical" evidence="6">
    <location>
        <begin position="82"/>
        <end position="102"/>
    </location>
</feature>
<evidence type="ECO:0000256" key="4">
    <source>
        <dbReference type="ARBA" id="ARBA00022989"/>
    </source>
</evidence>
<evidence type="ECO:0000256" key="6">
    <source>
        <dbReference type="SAM" id="Phobius"/>
    </source>
</evidence>
<dbReference type="InterPro" id="IPR013057">
    <property type="entry name" value="AA_transpt_TM"/>
</dbReference>
<evidence type="ECO:0000256" key="3">
    <source>
        <dbReference type="ARBA" id="ARBA00022970"/>
    </source>
</evidence>
<dbReference type="Proteomes" id="UP001177140">
    <property type="component" value="Unassembled WGS sequence"/>
</dbReference>
<dbReference type="PANTHER" id="PTHR22950:SF696">
    <property type="entry name" value="AMINO ACID TRANSPORTER TRANSMEMBRANE DOMAIN-CONTAINING PROTEIN"/>
    <property type="match status" value="1"/>
</dbReference>
<keyword evidence="9" id="KW-1185">Reference proteome</keyword>
<dbReference type="GO" id="GO:0005774">
    <property type="term" value="C:vacuolar membrane"/>
    <property type="evidence" value="ECO:0007669"/>
    <property type="project" value="TreeGrafter"/>
</dbReference>
<evidence type="ECO:0000313" key="9">
    <source>
        <dbReference type="Proteomes" id="UP001177140"/>
    </source>
</evidence>
<keyword evidence="5 6" id="KW-0472">Membrane</keyword>
<protein>
    <recommendedName>
        <fullName evidence="7">Amino acid transporter transmembrane domain-containing protein</fullName>
    </recommendedName>
</protein>
<feature type="transmembrane region" description="Helical" evidence="6">
    <location>
        <begin position="271"/>
        <end position="295"/>
    </location>
</feature>
<comment type="caution">
    <text evidence="8">The sequence shown here is derived from an EMBL/GenBank/DDBJ whole genome shotgun (WGS) entry which is preliminary data.</text>
</comment>
<evidence type="ECO:0000256" key="1">
    <source>
        <dbReference type="ARBA" id="ARBA00004141"/>
    </source>
</evidence>
<keyword evidence="3" id="KW-0813">Transport</keyword>
<dbReference type="Pfam" id="PF01490">
    <property type="entry name" value="Aa_trans"/>
    <property type="match status" value="1"/>
</dbReference>
<keyword evidence="3" id="KW-0029">Amino-acid transport</keyword>
<evidence type="ECO:0000256" key="2">
    <source>
        <dbReference type="ARBA" id="ARBA00022692"/>
    </source>
</evidence>
<feature type="transmembrane region" description="Helical" evidence="6">
    <location>
        <begin position="315"/>
        <end position="333"/>
    </location>
</feature>
<keyword evidence="4 6" id="KW-1133">Transmembrane helix</keyword>
<dbReference type="PANTHER" id="PTHR22950">
    <property type="entry name" value="AMINO ACID TRANSPORTER"/>
    <property type="match status" value="1"/>
</dbReference>
<dbReference type="GO" id="GO:0015179">
    <property type="term" value="F:L-amino acid transmembrane transporter activity"/>
    <property type="evidence" value="ECO:0007669"/>
    <property type="project" value="TreeGrafter"/>
</dbReference>